<dbReference type="InterPro" id="IPR032675">
    <property type="entry name" value="LRR_dom_sf"/>
</dbReference>
<dbReference type="AlphaFoldDB" id="A0A4Z1IT19"/>
<proteinExistence type="predicted"/>
<gene>
    <name evidence="1" type="ORF">BCON_0006g00310</name>
</gene>
<evidence type="ECO:0000313" key="1">
    <source>
        <dbReference type="EMBL" id="TGO64629.1"/>
    </source>
</evidence>
<evidence type="ECO:0000313" key="2">
    <source>
        <dbReference type="Proteomes" id="UP000297527"/>
    </source>
</evidence>
<protein>
    <recommendedName>
        <fullName evidence="3">F-box domain-containing protein</fullName>
    </recommendedName>
</protein>
<organism evidence="1 2">
    <name type="scientific">Botryotinia convoluta</name>
    <dbReference type="NCBI Taxonomy" id="54673"/>
    <lineage>
        <taxon>Eukaryota</taxon>
        <taxon>Fungi</taxon>
        <taxon>Dikarya</taxon>
        <taxon>Ascomycota</taxon>
        <taxon>Pezizomycotina</taxon>
        <taxon>Leotiomycetes</taxon>
        <taxon>Helotiales</taxon>
        <taxon>Sclerotiniaceae</taxon>
        <taxon>Botryotinia</taxon>
    </lineage>
</organism>
<comment type="caution">
    <text evidence="1">The sequence shown here is derived from an EMBL/GenBank/DDBJ whole genome shotgun (WGS) entry which is preliminary data.</text>
</comment>
<dbReference type="EMBL" id="PQXN01000006">
    <property type="protein sequence ID" value="TGO64629.1"/>
    <property type="molecule type" value="Genomic_DNA"/>
</dbReference>
<name>A0A4Z1IT19_9HELO</name>
<dbReference type="Gene3D" id="3.80.10.10">
    <property type="entry name" value="Ribonuclease Inhibitor"/>
    <property type="match status" value="1"/>
</dbReference>
<accession>A0A4Z1IT19</accession>
<dbReference type="Proteomes" id="UP000297527">
    <property type="component" value="Unassembled WGS sequence"/>
</dbReference>
<reference evidence="1 2" key="1">
    <citation type="submission" date="2017-12" db="EMBL/GenBank/DDBJ databases">
        <title>Comparative genomics of Botrytis spp.</title>
        <authorList>
            <person name="Valero-Jimenez C.A."/>
            <person name="Tapia P."/>
            <person name="Veloso J."/>
            <person name="Silva-Moreno E."/>
            <person name="Staats M."/>
            <person name="Valdes J.H."/>
            <person name="Van Kan J.A.L."/>
        </authorList>
    </citation>
    <scope>NUCLEOTIDE SEQUENCE [LARGE SCALE GENOMIC DNA]</scope>
    <source>
        <strain evidence="1 2">MUCL11595</strain>
    </source>
</reference>
<sequence>MYLLKFPNEILAKIMLCLESDSLKRDHNGTVNKWLLPLTTCSKHLSKLATPGLYRTFLAKDSKTVKLFLKTIAANENLASLVQYMSAFPGSYLVPQIRKQFDEWICIENDKGFEFLRLNHTELQILFSKDQPPRNFGVWAAEDLSFWALMAFTLCLVPNLTGIYLRLPVLEEWEPGCELERFCDFFGRIAAIDKTHSSNVVPLRNLWFIYFCGVDMGRQLMDFDCMMKIIVLPSLKKFSCDNTFVDYVADQTNGTHPETSEDLTLPTIPNLHSLALQWNWIPRRYLAALLSSCTNLRHFSFRIDMQYEQNVNAFIADTIKSLIHLNNRLEMLGLKFTNWNPESYRGSDLSPLRHFKVLKLLYVDGSALIPRAGNYKDSKDMDSSNLANAVPSSLLYLGVDCSNLTNSELNVIIKQVQGLVIDKRGATSLKIVHLHHFLQARDCRNHGDPSLCSICGKFDYAALQNLSKMCQRCGIRFELGIFDTPTSHRDGICFDLGNNRSIQLPQAWTW</sequence>
<dbReference type="SUPFAM" id="SSF52047">
    <property type="entry name" value="RNI-like"/>
    <property type="match status" value="1"/>
</dbReference>
<keyword evidence="2" id="KW-1185">Reference proteome</keyword>
<dbReference type="OrthoDB" id="3514656at2759"/>
<evidence type="ECO:0008006" key="3">
    <source>
        <dbReference type="Google" id="ProtNLM"/>
    </source>
</evidence>